<dbReference type="Proteomes" id="UP000249341">
    <property type="component" value="Unassembled WGS sequence"/>
</dbReference>
<dbReference type="RefSeq" id="WP_111647218.1">
    <property type="nucleotide sequence ID" value="NZ_JACHWI010000001.1"/>
</dbReference>
<evidence type="ECO:0000256" key="10">
    <source>
        <dbReference type="ARBA" id="ARBA00023098"/>
    </source>
</evidence>
<comment type="caution">
    <text evidence="25">The sequence shown here is derived from an EMBL/GenBank/DDBJ whole genome shotgun (WGS) entry which is preliminary data.</text>
</comment>
<keyword evidence="9" id="KW-0809">Transit peptide</keyword>
<evidence type="ECO:0000256" key="8">
    <source>
        <dbReference type="ARBA" id="ARBA00022832"/>
    </source>
</evidence>
<dbReference type="PANTHER" id="PTHR12418">
    <property type="entry name" value="ACYL-COENZYME A THIOESTERASE THEM4"/>
    <property type="match status" value="1"/>
</dbReference>
<keyword evidence="10" id="KW-0443">Lipid metabolism</keyword>
<dbReference type="CDD" id="cd03443">
    <property type="entry name" value="PaaI_thioesterase"/>
    <property type="match status" value="1"/>
</dbReference>
<evidence type="ECO:0000256" key="9">
    <source>
        <dbReference type="ARBA" id="ARBA00022946"/>
    </source>
</evidence>
<dbReference type="EC" id="3.1.2.2" evidence="16"/>
<evidence type="ECO:0000256" key="23">
    <source>
        <dbReference type="ARBA" id="ARBA00048180"/>
    </source>
</evidence>
<comment type="catalytic activity">
    <reaction evidence="14">
        <text>(9Z)-octadecenoyl-CoA + H2O = (9Z)-octadecenoate + CoA + H(+)</text>
        <dbReference type="Rhea" id="RHEA:40139"/>
        <dbReference type="ChEBI" id="CHEBI:15377"/>
        <dbReference type="ChEBI" id="CHEBI:15378"/>
        <dbReference type="ChEBI" id="CHEBI:30823"/>
        <dbReference type="ChEBI" id="CHEBI:57287"/>
        <dbReference type="ChEBI" id="CHEBI:57387"/>
    </reaction>
    <physiologicalReaction direction="left-to-right" evidence="14">
        <dbReference type="Rhea" id="RHEA:40140"/>
    </physiologicalReaction>
</comment>
<dbReference type="GO" id="GO:0006631">
    <property type="term" value="P:fatty acid metabolic process"/>
    <property type="evidence" value="ECO:0007669"/>
    <property type="project" value="UniProtKB-KW"/>
</dbReference>
<evidence type="ECO:0000256" key="5">
    <source>
        <dbReference type="ARBA" id="ARBA00022490"/>
    </source>
</evidence>
<name>A0A327ZLG9_9ACTN</name>
<evidence type="ECO:0000256" key="12">
    <source>
        <dbReference type="ARBA" id="ARBA00023273"/>
    </source>
</evidence>
<evidence type="ECO:0000313" key="25">
    <source>
        <dbReference type="EMBL" id="RAK43469.1"/>
    </source>
</evidence>
<keyword evidence="8" id="KW-0276">Fatty acid metabolism</keyword>
<evidence type="ECO:0000256" key="20">
    <source>
        <dbReference type="ARBA" id="ARBA00047734"/>
    </source>
</evidence>
<dbReference type="Gene3D" id="3.10.129.10">
    <property type="entry name" value="Hotdog Thioesterase"/>
    <property type="match status" value="1"/>
</dbReference>
<dbReference type="AlphaFoldDB" id="A0A327ZLG9"/>
<keyword evidence="12" id="KW-0966">Cell projection</keyword>
<dbReference type="SUPFAM" id="SSF54637">
    <property type="entry name" value="Thioesterase/thiol ester dehydrase-isomerase"/>
    <property type="match status" value="1"/>
</dbReference>
<evidence type="ECO:0000256" key="2">
    <source>
        <dbReference type="ARBA" id="ARBA00004496"/>
    </source>
</evidence>
<evidence type="ECO:0000256" key="22">
    <source>
        <dbReference type="ARBA" id="ARBA00048074"/>
    </source>
</evidence>
<keyword evidence="7" id="KW-0378">Hydrolase</keyword>
<comment type="catalytic activity">
    <reaction evidence="22">
        <text>dodecanoyl-CoA + H2O = dodecanoate + CoA + H(+)</text>
        <dbReference type="Rhea" id="RHEA:30135"/>
        <dbReference type="ChEBI" id="CHEBI:15377"/>
        <dbReference type="ChEBI" id="CHEBI:15378"/>
        <dbReference type="ChEBI" id="CHEBI:18262"/>
        <dbReference type="ChEBI" id="CHEBI:57287"/>
        <dbReference type="ChEBI" id="CHEBI:57375"/>
    </reaction>
    <physiologicalReaction direction="left-to-right" evidence="22">
        <dbReference type="Rhea" id="RHEA:30136"/>
    </physiologicalReaction>
</comment>
<sequence length="220" mass="23457">MTDRLQSVDRLLERREAISDLGDALRLLIEHATATEAPTEELRRAAERIRQAAGPLGERIRERTEVAAADDLLGGVRMYNPVIGRGSALAPPVHVESSNGVAVGTCTLGLAYEGPPMYAHGGVSAMLLDQMLGHAVTSSGKPGMTVQLDTAYRKPVPLMTALRLTAEVSQVEGRRVTAVGAIATAERPDEVLVTATGLFVALRAEQAQRLFGPVMRPRAS</sequence>
<keyword evidence="4" id="KW-1003">Cell membrane</keyword>
<comment type="catalytic activity">
    <reaction evidence="13">
        <text>(5Z,8Z,11Z,14Z)-eicosatetraenoyl-CoA + H2O = (5Z,8Z,11Z,14Z)-eicosatetraenoate + CoA + H(+)</text>
        <dbReference type="Rhea" id="RHEA:40151"/>
        <dbReference type="ChEBI" id="CHEBI:15377"/>
        <dbReference type="ChEBI" id="CHEBI:15378"/>
        <dbReference type="ChEBI" id="CHEBI:32395"/>
        <dbReference type="ChEBI" id="CHEBI:57287"/>
        <dbReference type="ChEBI" id="CHEBI:57368"/>
    </reaction>
    <physiologicalReaction direction="left-to-right" evidence="13">
        <dbReference type="Rhea" id="RHEA:40152"/>
    </physiologicalReaction>
</comment>
<evidence type="ECO:0000256" key="15">
    <source>
        <dbReference type="ARBA" id="ARBA00038456"/>
    </source>
</evidence>
<keyword evidence="11" id="KW-0472">Membrane</keyword>
<dbReference type="InterPro" id="IPR052365">
    <property type="entry name" value="THEM4/THEM5_acyl-CoA_thioest"/>
</dbReference>
<evidence type="ECO:0000256" key="3">
    <source>
        <dbReference type="ARBA" id="ARBA00004632"/>
    </source>
</evidence>
<protein>
    <recommendedName>
        <fullName evidence="17">Acyl-coenzyme A thioesterase THEM4</fullName>
        <ecNumber evidence="16">3.1.2.2</ecNumber>
    </recommendedName>
    <alternativeName>
        <fullName evidence="18">Thioesterase superfamily member 4</fullName>
    </alternativeName>
</protein>
<evidence type="ECO:0000256" key="19">
    <source>
        <dbReference type="ARBA" id="ARBA00047588"/>
    </source>
</evidence>
<evidence type="ECO:0000256" key="11">
    <source>
        <dbReference type="ARBA" id="ARBA00023136"/>
    </source>
</evidence>
<evidence type="ECO:0000313" key="26">
    <source>
        <dbReference type="Proteomes" id="UP000249341"/>
    </source>
</evidence>
<comment type="subcellular location">
    <subcellularLocation>
        <location evidence="3">Cell projection</location>
        <location evidence="3">Ruffle membrane</location>
    </subcellularLocation>
    <subcellularLocation>
        <location evidence="2">Cytoplasm</location>
    </subcellularLocation>
    <subcellularLocation>
        <location evidence="1">Membrane</location>
        <topology evidence="1">Peripheral membrane protein</topology>
    </subcellularLocation>
</comment>
<evidence type="ECO:0000256" key="14">
    <source>
        <dbReference type="ARBA" id="ARBA00037002"/>
    </source>
</evidence>
<comment type="similarity">
    <text evidence="15">Belongs to the THEM4/THEM5 thioesterase family.</text>
</comment>
<dbReference type="Pfam" id="PF03061">
    <property type="entry name" value="4HBT"/>
    <property type="match status" value="1"/>
</dbReference>
<evidence type="ECO:0000256" key="4">
    <source>
        <dbReference type="ARBA" id="ARBA00022475"/>
    </source>
</evidence>
<dbReference type="InterPro" id="IPR006683">
    <property type="entry name" value="Thioestr_dom"/>
</dbReference>
<dbReference type="OrthoDB" id="9813282at2"/>
<evidence type="ECO:0000256" key="16">
    <source>
        <dbReference type="ARBA" id="ARBA00038848"/>
    </source>
</evidence>
<dbReference type="GO" id="GO:0005737">
    <property type="term" value="C:cytoplasm"/>
    <property type="evidence" value="ECO:0007669"/>
    <property type="project" value="UniProtKB-SubCell"/>
</dbReference>
<evidence type="ECO:0000256" key="6">
    <source>
        <dbReference type="ARBA" id="ARBA00022703"/>
    </source>
</evidence>
<evidence type="ECO:0000256" key="21">
    <source>
        <dbReference type="ARBA" id="ARBA00047969"/>
    </source>
</evidence>
<reference evidence="25 26" key="1">
    <citation type="submission" date="2018-06" db="EMBL/GenBank/DDBJ databases">
        <title>Genomic Encyclopedia of Type Strains, Phase III (KMG-III): the genomes of soil and plant-associated and newly described type strains.</title>
        <authorList>
            <person name="Whitman W."/>
        </authorList>
    </citation>
    <scope>NUCLEOTIDE SEQUENCE [LARGE SCALE GENOMIC DNA]</scope>
    <source>
        <strain evidence="25 26">CGMCC 4.7090</strain>
    </source>
</reference>
<evidence type="ECO:0000259" key="24">
    <source>
        <dbReference type="Pfam" id="PF03061"/>
    </source>
</evidence>
<evidence type="ECO:0000256" key="18">
    <source>
        <dbReference type="ARBA" id="ARBA00043210"/>
    </source>
</evidence>
<accession>A0A327ZLG9</accession>
<evidence type="ECO:0000256" key="17">
    <source>
        <dbReference type="ARBA" id="ARBA00040123"/>
    </source>
</evidence>
<comment type="catalytic activity">
    <reaction evidence="19">
        <text>octanoyl-CoA + H2O = octanoate + CoA + H(+)</text>
        <dbReference type="Rhea" id="RHEA:30143"/>
        <dbReference type="ChEBI" id="CHEBI:15377"/>
        <dbReference type="ChEBI" id="CHEBI:15378"/>
        <dbReference type="ChEBI" id="CHEBI:25646"/>
        <dbReference type="ChEBI" id="CHEBI:57287"/>
        <dbReference type="ChEBI" id="CHEBI:57386"/>
    </reaction>
    <physiologicalReaction direction="left-to-right" evidence="19">
        <dbReference type="Rhea" id="RHEA:30144"/>
    </physiologicalReaction>
</comment>
<dbReference type="EMBL" id="QLMJ01000001">
    <property type="protein sequence ID" value="RAK43469.1"/>
    <property type="molecule type" value="Genomic_DNA"/>
</dbReference>
<keyword evidence="5" id="KW-0963">Cytoplasm</keyword>
<feature type="domain" description="Thioesterase" evidence="24">
    <location>
        <begin position="119"/>
        <end position="178"/>
    </location>
</feature>
<dbReference type="PANTHER" id="PTHR12418:SF19">
    <property type="entry name" value="ACYL-COENZYME A THIOESTERASE THEM4"/>
    <property type="match status" value="1"/>
</dbReference>
<comment type="catalytic activity">
    <reaction evidence="21">
        <text>decanoyl-CoA + H2O = decanoate + CoA + H(+)</text>
        <dbReference type="Rhea" id="RHEA:40059"/>
        <dbReference type="ChEBI" id="CHEBI:15377"/>
        <dbReference type="ChEBI" id="CHEBI:15378"/>
        <dbReference type="ChEBI" id="CHEBI:27689"/>
        <dbReference type="ChEBI" id="CHEBI:57287"/>
        <dbReference type="ChEBI" id="CHEBI:61430"/>
    </reaction>
    <physiologicalReaction direction="left-to-right" evidence="21">
        <dbReference type="Rhea" id="RHEA:40060"/>
    </physiologicalReaction>
</comment>
<evidence type="ECO:0000256" key="7">
    <source>
        <dbReference type="ARBA" id="ARBA00022801"/>
    </source>
</evidence>
<comment type="catalytic activity">
    <reaction evidence="20">
        <text>hexadecanoyl-CoA + H2O = hexadecanoate + CoA + H(+)</text>
        <dbReference type="Rhea" id="RHEA:16645"/>
        <dbReference type="ChEBI" id="CHEBI:7896"/>
        <dbReference type="ChEBI" id="CHEBI:15377"/>
        <dbReference type="ChEBI" id="CHEBI:15378"/>
        <dbReference type="ChEBI" id="CHEBI:57287"/>
        <dbReference type="ChEBI" id="CHEBI:57379"/>
        <dbReference type="EC" id="3.1.2.2"/>
    </reaction>
    <physiologicalReaction direction="left-to-right" evidence="20">
        <dbReference type="Rhea" id="RHEA:16646"/>
    </physiologicalReaction>
</comment>
<proteinExistence type="inferred from homology"/>
<dbReference type="InterPro" id="IPR029069">
    <property type="entry name" value="HotDog_dom_sf"/>
</dbReference>
<comment type="catalytic activity">
    <reaction evidence="23">
        <text>tetradecanoyl-CoA + H2O = tetradecanoate + CoA + H(+)</text>
        <dbReference type="Rhea" id="RHEA:40119"/>
        <dbReference type="ChEBI" id="CHEBI:15377"/>
        <dbReference type="ChEBI" id="CHEBI:15378"/>
        <dbReference type="ChEBI" id="CHEBI:30807"/>
        <dbReference type="ChEBI" id="CHEBI:57287"/>
        <dbReference type="ChEBI" id="CHEBI:57385"/>
    </reaction>
    <physiologicalReaction direction="left-to-right" evidence="23">
        <dbReference type="Rhea" id="RHEA:40120"/>
    </physiologicalReaction>
</comment>
<organism evidence="25 26">
    <name type="scientific">Actinoplanes lutulentus</name>
    <dbReference type="NCBI Taxonomy" id="1287878"/>
    <lineage>
        <taxon>Bacteria</taxon>
        <taxon>Bacillati</taxon>
        <taxon>Actinomycetota</taxon>
        <taxon>Actinomycetes</taxon>
        <taxon>Micromonosporales</taxon>
        <taxon>Micromonosporaceae</taxon>
        <taxon>Actinoplanes</taxon>
    </lineage>
</organism>
<keyword evidence="26" id="KW-1185">Reference proteome</keyword>
<dbReference type="GO" id="GO:0016787">
    <property type="term" value="F:hydrolase activity"/>
    <property type="evidence" value="ECO:0007669"/>
    <property type="project" value="UniProtKB-KW"/>
</dbReference>
<dbReference type="GO" id="GO:0016020">
    <property type="term" value="C:membrane"/>
    <property type="evidence" value="ECO:0007669"/>
    <property type="project" value="UniProtKB-SubCell"/>
</dbReference>
<keyword evidence="6" id="KW-0053">Apoptosis</keyword>
<gene>
    <name evidence="25" type="ORF">B0I29_101599</name>
</gene>
<evidence type="ECO:0000256" key="1">
    <source>
        <dbReference type="ARBA" id="ARBA00004170"/>
    </source>
</evidence>
<evidence type="ECO:0000256" key="13">
    <source>
        <dbReference type="ARBA" id="ARBA00035852"/>
    </source>
</evidence>